<evidence type="ECO:0000313" key="1">
    <source>
        <dbReference type="EMBL" id="KAJ3010718.1"/>
    </source>
</evidence>
<reference evidence="1" key="1">
    <citation type="submission" date="2022-08" db="EMBL/GenBank/DDBJ databases">
        <title>Genome Sequence of Pycnoporus sanguineus.</title>
        <authorList>
            <person name="Buettner E."/>
        </authorList>
    </citation>
    <scope>NUCLEOTIDE SEQUENCE</scope>
    <source>
        <strain evidence="1">CG-C14</strain>
    </source>
</reference>
<name>A0ACC1Q518_9APHY</name>
<accession>A0ACC1Q518</accession>
<evidence type="ECO:0000313" key="2">
    <source>
        <dbReference type="Proteomes" id="UP001144978"/>
    </source>
</evidence>
<proteinExistence type="predicted"/>
<dbReference type="EMBL" id="JANSHE010000449">
    <property type="protein sequence ID" value="KAJ3010718.1"/>
    <property type="molecule type" value="Genomic_DNA"/>
</dbReference>
<protein>
    <submittedName>
        <fullName evidence="1">Uncharacterized protein</fullName>
    </submittedName>
</protein>
<organism evidence="1 2">
    <name type="scientific">Trametes sanguinea</name>
    <dbReference type="NCBI Taxonomy" id="158606"/>
    <lineage>
        <taxon>Eukaryota</taxon>
        <taxon>Fungi</taxon>
        <taxon>Dikarya</taxon>
        <taxon>Basidiomycota</taxon>
        <taxon>Agaricomycotina</taxon>
        <taxon>Agaricomycetes</taxon>
        <taxon>Polyporales</taxon>
        <taxon>Polyporaceae</taxon>
        <taxon>Trametes</taxon>
    </lineage>
</organism>
<comment type="caution">
    <text evidence="1">The sequence shown here is derived from an EMBL/GenBank/DDBJ whole genome shotgun (WGS) entry which is preliminary data.</text>
</comment>
<dbReference type="Proteomes" id="UP001144978">
    <property type="component" value="Unassembled WGS sequence"/>
</dbReference>
<sequence length="379" mass="40479">MSLVANRIFDRAYSSNARNVDTDGSSSIMSDRPLPPPAPPTVLTPPPPPLSTDRGPTAPYEPFLANKPPPQDSYIAVDTKPTEYRLIVRLPGFRRDAIAHPSPRPSGGANEWIFNLYSSIFGPLANHHYAVGAPVPLFLWPATTPPAAAAADERVQQAISNSGSLSVASSLFTRRSPDLAYIPLVSTFSFELIVSFVGIRTRRVDAPHKSPPAVFAFCAQDSATSATLPGSREDTGWPKACEVLRRPPRPQAAVSGCPGTRGAVPSLGALAERGTGLRSLERWARKRSRALRAVAAWFRIVSVRPNNPDSCSPTFSISICVCVCVCVASCVPSALRIAFHCVCDYCEVLANTVANSANSANQARASIASCEARADREAS</sequence>
<gene>
    <name evidence="1" type="ORF">NUW54_g2393</name>
</gene>
<keyword evidence="2" id="KW-1185">Reference proteome</keyword>